<dbReference type="GO" id="GO:0046872">
    <property type="term" value="F:metal ion binding"/>
    <property type="evidence" value="ECO:0007669"/>
    <property type="project" value="UniProtKB-KW"/>
</dbReference>
<evidence type="ECO:0000313" key="12">
    <source>
        <dbReference type="Proteomes" id="UP000041254"/>
    </source>
</evidence>
<evidence type="ECO:0000256" key="3">
    <source>
        <dbReference type="ARBA" id="ARBA00022714"/>
    </source>
</evidence>
<dbReference type="InterPro" id="IPR036922">
    <property type="entry name" value="Rieske_2Fe-2S_sf"/>
</dbReference>
<accession>A0A0G4F9N8</accession>
<keyword evidence="12" id="KW-1185">Reference proteome</keyword>
<gene>
    <name evidence="11" type="ORF">Vbra_14778</name>
</gene>
<comment type="subcellular location">
    <subcellularLocation>
        <location evidence="1">Membrane</location>
    </subcellularLocation>
</comment>
<proteinExistence type="predicted"/>
<dbReference type="Proteomes" id="UP000041254">
    <property type="component" value="Unassembled WGS sequence"/>
</dbReference>
<dbReference type="GO" id="GO:0051537">
    <property type="term" value="F:2 iron, 2 sulfur cluster binding"/>
    <property type="evidence" value="ECO:0007669"/>
    <property type="project" value="UniProtKB-KW"/>
</dbReference>
<protein>
    <recommendedName>
        <fullName evidence="10">Rieske domain-containing protein</fullName>
    </recommendedName>
</protein>
<dbReference type="Pfam" id="PF00355">
    <property type="entry name" value="Rieske"/>
    <property type="match status" value="1"/>
</dbReference>
<evidence type="ECO:0000256" key="8">
    <source>
        <dbReference type="ARBA" id="ARBA00023014"/>
    </source>
</evidence>
<evidence type="ECO:0000313" key="11">
    <source>
        <dbReference type="EMBL" id="CEM09094.1"/>
    </source>
</evidence>
<dbReference type="PANTHER" id="PTHR21266">
    <property type="entry name" value="IRON-SULFUR DOMAIN CONTAINING PROTEIN"/>
    <property type="match status" value="1"/>
</dbReference>
<sequence>MSPASIHQNGPQTSQANPAEIFHGISHVSTDVNNAWYPLCTHKEVPKKGACKRPLATRILGQPVALFRDESNTVRCFADRCPHKNAKLSVGRVVNGKLECFYHGWQFDSHSGAVDHIPFLLHDKSIPAQAVTKAYPCVEKYNLVWVWPGDVEKADGGLIPFFEDFTDRKMMWSGWSLETPIDHSLWVENVLDHAHVNFVHDGQFTSRGLACPLKQVVTPTKTGIKGVQVRESEKFAHEATSLELEWVAPCLGIVRLVFGSQIANLYIFGVPMAPGMSRLLLSSYASSALMGVTMDHLPLPRGLKYLLQMNVPSRDAIAMTSQMRNMREGCSPLELPIACDEMAVIYRRWHARAFTDDVWWKGWNGTLDVEDLAKSAGQSCFGAAACGEFERDVARSSLWAPMCGKALAQRFANQRHESDPFAQPLWKNALMLAAAGAAGAFSAFYIDRILKSTRLFTRLFEQTGHVRCEM</sequence>
<dbReference type="GO" id="GO:0005737">
    <property type="term" value="C:cytoplasm"/>
    <property type="evidence" value="ECO:0007669"/>
    <property type="project" value="TreeGrafter"/>
</dbReference>
<keyword evidence="9" id="KW-0472">Membrane</keyword>
<keyword evidence="8" id="KW-0411">Iron-sulfur</keyword>
<evidence type="ECO:0000256" key="5">
    <source>
        <dbReference type="ARBA" id="ARBA00022989"/>
    </source>
</evidence>
<keyword evidence="3" id="KW-0001">2Fe-2S</keyword>
<dbReference type="Gene3D" id="2.102.10.10">
    <property type="entry name" value="Rieske [2Fe-2S] iron-sulphur domain"/>
    <property type="match status" value="1"/>
</dbReference>
<dbReference type="GO" id="GO:0016491">
    <property type="term" value="F:oxidoreductase activity"/>
    <property type="evidence" value="ECO:0007669"/>
    <property type="project" value="UniProtKB-KW"/>
</dbReference>
<dbReference type="PhylomeDB" id="A0A0G4F9N8"/>
<dbReference type="STRING" id="1169540.A0A0G4F9N8"/>
<evidence type="ECO:0000256" key="9">
    <source>
        <dbReference type="ARBA" id="ARBA00023136"/>
    </source>
</evidence>
<evidence type="ECO:0000256" key="4">
    <source>
        <dbReference type="ARBA" id="ARBA00022723"/>
    </source>
</evidence>
<name>A0A0G4F9N8_VITBC</name>
<dbReference type="PANTHER" id="PTHR21266:SF32">
    <property type="entry name" value="CHOLESTEROL 7-DESATURASE NVD"/>
    <property type="match status" value="1"/>
</dbReference>
<dbReference type="OrthoDB" id="438913at2759"/>
<evidence type="ECO:0000256" key="1">
    <source>
        <dbReference type="ARBA" id="ARBA00004370"/>
    </source>
</evidence>
<evidence type="ECO:0000259" key="10">
    <source>
        <dbReference type="PROSITE" id="PS51296"/>
    </source>
</evidence>
<keyword evidence="5" id="KW-1133">Transmembrane helix</keyword>
<evidence type="ECO:0000256" key="6">
    <source>
        <dbReference type="ARBA" id="ARBA00023002"/>
    </source>
</evidence>
<keyword evidence="2" id="KW-0812">Transmembrane</keyword>
<evidence type="ECO:0000256" key="2">
    <source>
        <dbReference type="ARBA" id="ARBA00022692"/>
    </source>
</evidence>
<dbReference type="PROSITE" id="PS51296">
    <property type="entry name" value="RIESKE"/>
    <property type="match status" value="1"/>
</dbReference>
<reference evidence="11 12" key="1">
    <citation type="submission" date="2014-11" db="EMBL/GenBank/DDBJ databases">
        <authorList>
            <person name="Zhu J."/>
            <person name="Qi W."/>
            <person name="Song R."/>
        </authorList>
    </citation>
    <scope>NUCLEOTIDE SEQUENCE [LARGE SCALE GENOMIC DNA]</scope>
</reference>
<dbReference type="SUPFAM" id="SSF55961">
    <property type="entry name" value="Bet v1-like"/>
    <property type="match status" value="1"/>
</dbReference>
<keyword evidence="6" id="KW-0560">Oxidoreductase</keyword>
<dbReference type="VEuPathDB" id="CryptoDB:Vbra_14778"/>
<feature type="domain" description="Rieske" evidence="10">
    <location>
        <begin position="36"/>
        <end position="146"/>
    </location>
</feature>
<evidence type="ECO:0000256" key="7">
    <source>
        <dbReference type="ARBA" id="ARBA00023004"/>
    </source>
</evidence>
<dbReference type="SUPFAM" id="SSF50022">
    <property type="entry name" value="ISP domain"/>
    <property type="match status" value="1"/>
</dbReference>
<organism evidence="11 12">
    <name type="scientific">Vitrella brassicaformis (strain CCMP3155)</name>
    <dbReference type="NCBI Taxonomy" id="1169540"/>
    <lineage>
        <taxon>Eukaryota</taxon>
        <taxon>Sar</taxon>
        <taxon>Alveolata</taxon>
        <taxon>Colpodellida</taxon>
        <taxon>Vitrellaceae</taxon>
        <taxon>Vitrella</taxon>
    </lineage>
</organism>
<dbReference type="InParanoid" id="A0A0G4F9N8"/>
<dbReference type="InterPro" id="IPR050584">
    <property type="entry name" value="Cholesterol_7-desaturase"/>
</dbReference>
<dbReference type="EMBL" id="CDMY01000392">
    <property type="protein sequence ID" value="CEM09094.1"/>
    <property type="molecule type" value="Genomic_DNA"/>
</dbReference>
<dbReference type="GO" id="GO:0016020">
    <property type="term" value="C:membrane"/>
    <property type="evidence" value="ECO:0007669"/>
    <property type="project" value="UniProtKB-SubCell"/>
</dbReference>
<dbReference type="AlphaFoldDB" id="A0A0G4F9N8"/>
<dbReference type="InterPro" id="IPR017941">
    <property type="entry name" value="Rieske_2Fe-2S"/>
</dbReference>
<keyword evidence="4" id="KW-0479">Metal-binding</keyword>
<keyword evidence="7" id="KW-0408">Iron</keyword>
<dbReference type="Gene3D" id="3.90.380.10">
    <property type="entry name" value="Naphthalene 1,2-dioxygenase Alpha Subunit, Chain A, domain 1"/>
    <property type="match status" value="1"/>
</dbReference>